<evidence type="ECO:0008006" key="4">
    <source>
        <dbReference type="Google" id="ProtNLM"/>
    </source>
</evidence>
<feature type="signal peptide" evidence="1">
    <location>
        <begin position="1"/>
        <end position="33"/>
    </location>
</feature>
<name>A0A917U0Q6_9ACTN</name>
<dbReference type="PROSITE" id="PS51257">
    <property type="entry name" value="PROKAR_LIPOPROTEIN"/>
    <property type="match status" value="1"/>
</dbReference>
<accession>A0A917U0Q6</accession>
<dbReference type="Proteomes" id="UP000642070">
    <property type="component" value="Unassembled WGS sequence"/>
</dbReference>
<protein>
    <recommendedName>
        <fullName evidence="4">Secreted protein</fullName>
    </recommendedName>
</protein>
<dbReference type="EMBL" id="BMPI01000031">
    <property type="protein sequence ID" value="GGM49102.1"/>
    <property type="molecule type" value="Genomic_DNA"/>
</dbReference>
<evidence type="ECO:0000256" key="1">
    <source>
        <dbReference type="SAM" id="SignalP"/>
    </source>
</evidence>
<proteinExistence type="predicted"/>
<comment type="caution">
    <text evidence="2">The sequence shown here is derived from an EMBL/GenBank/DDBJ whole genome shotgun (WGS) entry which is preliminary data.</text>
</comment>
<keyword evidence="1" id="KW-0732">Signal</keyword>
<organism evidence="2 3">
    <name type="scientific">Dactylosporangium sucinum</name>
    <dbReference type="NCBI Taxonomy" id="1424081"/>
    <lineage>
        <taxon>Bacteria</taxon>
        <taxon>Bacillati</taxon>
        <taxon>Actinomycetota</taxon>
        <taxon>Actinomycetes</taxon>
        <taxon>Micromonosporales</taxon>
        <taxon>Micromonosporaceae</taxon>
        <taxon>Dactylosporangium</taxon>
    </lineage>
</organism>
<feature type="chain" id="PRO_5037632263" description="Secreted protein" evidence="1">
    <location>
        <begin position="34"/>
        <end position="72"/>
    </location>
</feature>
<gene>
    <name evidence="2" type="ORF">GCM10007977_058410</name>
</gene>
<dbReference type="AlphaFoldDB" id="A0A917U0Q6"/>
<keyword evidence="3" id="KW-1185">Reference proteome</keyword>
<evidence type="ECO:0000313" key="2">
    <source>
        <dbReference type="EMBL" id="GGM49102.1"/>
    </source>
</evidence>
<evidence type="ECO:0000313" key="3">
    <source>
        <dbReference type="Proteomes" id="UP000642070"/>
    </source>
</evidence>
<reference evidence="2" key="1">
    <citation type="journal article" date="2014" name="Int. J. Syst. Evol. Microbiol.">
        <title>Complete genome sequence of Corynebacterium casei LMG S-19264T (=DSM 44701T), isolated from a smear-ripened cheese.</title>
        <authorList>
            <consortium name="US DOE Joint Genome Institute (JGI-PGF)"/>
            <person name="Walter F."/>
            <person name="Albersmeier A."/>
            <person name="Kalinowski J."/>
            <person name="Ruckert C."/>
        </authorList>
    </citation>
    <scope>NUCLEOTIDE SEQUENCE</scope>
    <source>
        <strain evidence="2">JCM 19831</strain>
    </source>
</reference>
<reference evidence="2" key="2">
    <citation type="submission" date="2020-09" db="EMBL/GenBank/DDBJ databases">
        <authorList>
            <person name="Sun Q."/>
            <person name="Ohkuma M."/>
        </authorList>
    </citation>
    <scope>NUCLEOTIDE SEQUENCE</scope>
    <source>
        <strain evidence="2">JCM 19831</strain>
    </source>
</reference>
<sequence length="72" mass="7424">MPARARAARARAGHARLAALACPAAAPCPAALACPAAILELWFPLYAEISDKSGTQLQDRGGARGVEVRAAR</sequence>